<accession>A0A2M7W1B0</accession>
<evidence type="ECO:0000313" key="12">
    <source>
        <dbReference type="Proteomes" id="UP000228952"/>
    </source>
</evidence>
<dbReference type="GO" id="GO:0005886">
    <property type="term" value="C:plasma membrane"/>
    <property type="evidence" value="ECO:0007669"/>
    <property type="project" value="UniProtKB-SubCell"/>
</dbReference>
<evidence type="ECO:0000256" key="3">
    <source>
        <dbReference type="ARBA" id="ARBA00022475"/>
    </source>
</evidence>
<dbReference type="Proteomes" id="UP000228952">
    <property type="component" value="Unassembled WGS sequence"/>
</dbReference>
<feature type="transmembrane region" description="Helical" evidence="9">
    <location>
        <begin position="138"/>
        <end position="160"/>
    </location>
</feature>
<sequence length="479" mass="54143">MDTQTYIDPGFVAKKTILDWNGWKVTASSKEIISLLASILPAVLYTGVLMSYSWKIGLLIILSSIPIIYASVRFGKRVWAIWDDNSSEKIVWSLYRNALWGDITELKVMGAGKYIVNKMLSLHRKFLAKISSNELNRLLALIGTTVIEYGLLIAAYVILLQGIIDQTYTVGAFVVITASLWGVKRELGNTFERVSVLETNANFIDDFIAYMDWKPVICSIPHAIKLEKAVPVSIEFRNVWFKYPRAKQWVFRDVSFTITKDEDVAIVGKNGAGKSTLVKLITRMYDPTKGEILINGVPLTQIDLEDFYKTIGLLNQDFRIYEFTAKENILLGDVSKKPAMTSIAKYAKLAQAHDFISKLKNEYATYLTNNVPEGQPLSGGQLQRLAIARVFYREPKLLIMDEPTSAIDAIAEEEIFDNIFEYSENRTVIIISHRFATVKKAKRILVIDEGKIVETGTHEQLLSNNGLYKQMYTAQNDSD</sequence>
<keyword evidence="7 9" id="KW-1133">Transmembrane helix</keyword>
<comment type="caution">
    <text evidence="11">The sequence shown here is derived from an EMBL/GenBank/DDBJ whole genome shotgun (WGS) entry which is preliminary data.</text>
</comment>
<evidence type="ECO:0000259" key="10">
    <source>
        <dbReference type="PROSITE" id="PS50893"/>
    </source>
</evidence>
<dbReference type="SUPFAM" id="SSF90123">
    <property type="entry name" value="ABC transporter transmembrane region"/>
    <property type="match status" value="1"/>
</dbReference>
<dbReference type="InterPro" id="IPR003593">
    <property type="entry name" value="AAA+_ATPase"/>
</dbReference>
<dbReference type="Gene3D" id="1.20.1560.10">
    <property type="entry name" value="ABC transporter type 1, transmembrane domain"/>
    <property type="match status" value="1"/>
</dbReference>
<evidence type="ECO:0000256" key="4">
    <source>
        <dbReference type="ARBA" id="ARBA00022692"/>
    </source>
</evidence>
<dbReference type="GO" id="GO:0005524">
    <property type="term" value="F:ATP binding"/>
    <property type="evidence" value="ECO:0007669"/>
    <property type="project" value="UniProtKB-KW"/>
</dbReference>
<dbReference type="EMBL" id="PFQB01000097">
    <property type="protein sequence ID" value="PJA13075.1"/>
    <property type="molecule type" value="Genomic_DNA"/>
</dbReference>
<evidence type="ECO:0000256" key="1">
    <source>
        <dbReference type="ARBA" id="ARBA00004651"/>
    </source>
</evidence>
<keyword evidence="5" id="KW-0547">Nucleotide-binding</keyword>
<dbReference type="Pfam" id="PF00005">
    <property type="entry name" value="ABC_tran"/>
    <property type="match status" value="1"/>
</dbReference>
<keyword evidence="3" id="KW-1003">Cell membrane</keyword>
<dbReference type="PANTHER" id="PTHR43394:SF1">
    <property type="entry name" value="ATP-BINDING CASSETTE SUB-FAMILY B MEMBER 10, MITOCHONDRIAL"/>
    <property type="match status" value="1"/>
</dbReference>
<feature type="transmembrane region" description="Helical" evidence="9">
    <location>
        <begin position="32"/>
        <end position="50"/>
    </location>
</feature>
<dbReference type="InterPro" id="IPR017871">
    <property type="entry name" value="ABC_transporter-like_CS"/>
</dbReference>
<dbReference type="GO" id="GO:0015421">
    <property type="term" value="F:ABC-type oligopeptide transporter activity"/>
    <property type="evidence" value="ECO:0007669"/>
    <property type="project" value="TreeGrafter"/>
</dbReference>
<keyword evidence="4 9" id="KW-0812">Transmembrane</keyword>
<keyword evidence="2" id="KW-0813">Transport</keyword>
<feature type="transmembrane region" description="Helical" evidence="9">
    <location>
        <begin position="56"/>
        <end position="72"/>
    </location>
</feature>
<dbReference type="PANTHER" id="PTHR43394">
    <property type="entry name" value="ATP-DEPENDENT PERMEASE MDL1, MITOCHONDRIAL"/>
    <property type="match status" value="1"/>
</dbReference>
<keyword evidence="6" id="KW-0067">ATP-binding</keyword>
<evidence type="ECO:0000256" key="7">
    <source>
        <dbReference type="ARBA" id="ARBA00022989"/>
    </source>
</evidence>
<evidence type="ECO:0000256" key="9">
    <source>
        <dbReference type="SAM" id="Phobius"/>
    </source>
</evidence>
<dbReference type="AlphaFoldDB" id="A0A2M7W1B0"/>
<evidence type="ECO:0000256" key="6">
    <source>
        <dbReference type="ARBA" id="ARBA00022840"/>
    </source>
</evidence>
<dbReference type="Gene3D" id="3.40.50.300">
    <property type="entry name" value="P-loop containing nucleotide triphosphate hydrolases"/>
    <property type="match status" value="1"/>
</dbReference>
<organism evidence="11 12">
    <name type="scientific">Candidatus Dojkabacteria bacterium CG_4_10_14_0_2_um_filter_Dojkabacteria_WS6_41_15</name>
    <dbReference type="NCBI Taxonomy" id="2014249"/>
    <lineage>
        <taxon>Bacteria</taxon>
        <taxon>Candidatus Dojkabacteria</taxon>
    </lineage>
</organism>
<dbReference type="FunFam" id="3.40.50.300:FF:000221">
    <property type="entry name" value="Multidrug ABC transporter ATP-binding protein"/>
    <property type="match status" value="1"/>
</dbReference>
<evidence type="ECO:0000256" key="8">
    <source>
        <dbReference type="ARBA" id="ARBA00023136"/>
    </source>
</evidence>
<dbReference type="SUPFAM" id="SSF52540">
    <property type="entry name" value="P-loop containing nucleoside triphosphate hydrolases"/>
    <property type="match status" value="1"/>
</dbReference>
<dbReference type="PROSITE" id="PS50893">
    <property type="entry name" value="ABC_TRANSPORTER_2"/>
    <property type="match status" value="1"/>
</dbReference>
<gene>
    <name evidence="11" type="ORF">COX64_03645</name>
</gene>
<dbReference type="GO" id="GO:0016887">
    <property type="term" value="F:ATP hydrolysis activity"/>
    <property type="evidence" value="ECO:0007669"/>
    <property type="project" value="InterPro"/>
</dbReference>
<dbReference type="PROSITE" id="PS00211">
    <property type="entry name" value="ABC_TRANSPORTER_1"/>
    <property type="match status" value="1"/>
</dbReference>
<protein>
    <recommendedName>
        <fullName evidence="10">ABC transporter domain-containing protein</fullName>
    </recommendedName>
</protein>
<dbReference type="InterPro" id="IPR036640">
    <property type="entry name" value="ABC1_TM_sf"/>
</dbReference>
<evidence type="ECO:0000313" key="11">
    <source>
        <dbReference type="EMBL" id="PJA13075.1"/>
    </source>
</evidence>
<reference evidence="12" key="1">
    <citation type="submission" date="2017-09" db="EMBL/GenBank/DDBJ databases">
        <title>Depth-based differentiation of microbial function through sediment-hosted aquifers and enrichment of novel symbionts in the deep terrestrial subsurface.</title>
        <authorList>
            <person name="Probst A.J."/>
            <person name="Ladd B."/>
            <person name="Jarett J.K."/>
            <person name="Geller-Mcgrath D.E."/>
            <person name="Sieber C.M.K."/>
            <person name="Emerson J.B."/>
            <person name="Anantharaman K."/>
            <person name="Thomas B.C."/>
            <person name="Malmstrom R."/>
            <person name="Stieglmeier M."/>
            <person name="Klingl A."/>
            <person name="Woyke T."/>
            <person name="Ryan C.M."/>
            <person name="Banfield J.F."/>
        </authorList>
    </citation>
    <scope>NUCLEOTIDE SEQUENCE [LARGE SCALE GENOMIC DNA]</scope>
</reference>
<keyword evidence="8 9" id="KW-0472">Membrane</keyword>
<dbReference type="InterPro" id="IPR027417">
    <property type="entry name" value="P-loop_NTPase"/>
</dbReference>
<dbReference type="InterPro" id="IPR039421">
    <property type="entry name" value="Type_1_exporter"/>
</dbReference>
<evidence type="ECO:0000256" key="5">
    <source>
        <dbReference type="ARBA" id="ARBA00022741"/>
    </source>
</evidence>
<name>A0A2M7W1B0_9BACT</name>
<evidence type="ECO:0000256" key="2">
    <source>
        <dbReference type="ARBA" id="ARBA00022448"/>
    </source>
</evidence>
<dbReference type="SMART" id="SM00382">
    <property type="entry name" value="AAA"/>
    <property type="match status" value="1"/>
</dbReference>
<feature type="domain" description="ABC transporter" evidence="10">
    <location>
        <begin position="234"/>
        <end position="474"/>
    </location>
</feature>
<comment type="subcellular location">
    <subcellularLocation>
        <location evidence="1">Cell membrane</location>
        <topology evidence="1">Multi-pass membrane protein</topology>
    </subcellularLocation>
</comment>
<dbReference type="InterPro" id="IPR003439">
    <property type="entry name" value="ABC_transporter-like_ATP-bd"/>
</dbReference>
<proteinExistence type="predicted"/>